<accession>A0A8H3TYY3</accession>
<feature type="region of interest" description="Disordered" evidence="1">
    <location>
        <begin position="458"/>
        <end position="509"/>
    </location>
</feature>
<feature type="compositionally biased region" description="Polar residues" evidence="1">
    <location>
        <begin position="242"/>
        <end position="271"/>
    </location>
</feature>
<feature type="compositionally biased region" description="Polar residues" evidence="1">
    <location>
        <begin position="465"/>
        <end position="474"/>
    </location>
</feature>
<feature type="region of interest" description="Disordered" evidence="1">
    <location>
        <begin position="1378"/>
        <end position="1426"/>
    </location>
</feature>
<feature type="region of interest" description="Disordered" evidence="1">
    <location>
        <begin position="850"/>
        <end position="875"/>
    </location>
</feature>
<evidence type="ECO:0000313" key="2">
    <source>
        <dbReference type="EMBL" id="GHJ90226.1"/>
    </source>
</evidence>
<reference evidence="2" key="1">
    <citation type="submission" date="2020-07" db="EMBL/GenBank/DDBJ databases">
        <title>Draft Genome Sequence of a Deep-Sea Yeast, Naganishia (Cryptococcus) liquefaciens strain N6.</title>
        <authorList>
            <person name="Han Y.W."/>
            <person name="Kajitani R."/>
            <person name="Morimoto H."/>
            <person name="Parhat M."/>
            <person name="Tsubouchi H."/>
            <person name="Bakenova O."/>
            <person name="Ogata M."/>
            <person name="Argunhan B."/>
            <person name="Aoki R."/>
            <person name="Kajiwara S."/>
            <person name="Itoh T."/>
            <person name="Iwasaki H."/>
        </authorList>
    </citation>
    <scope>NUCLEOTIDE SEQUENCE</scope>
    <source>
        <strain evidence="2">N6</strain>
    </source>
</reference>
<name>A0A8H3TYY3_9TREE</name>
<feature type="region of interest" description="Disordered" evidence="1">
    <location>
        <begin position="746"/>
        <end position="828"/>
    </location>
</feature>
<feature type="region of interest" description="Disordered" evidence="1">
    <location>
        <begin position="555"/>
        <end position="588"/>
    </location>
</feature>
<evidence type="ECO:0000256" key="1">
    <source>
        <dbReference type="SAM" id="MobiDB-lite"/>
    </source>
</evidence>
<feature type="region of interest" description="Disordered" evidence="1">
    <location>
        <begin position="604"/>
        <end position="630"/>
    </location>
</feature>
<feature type="compositionally biased region" description="Low complexity" evidence="1">
    <location>
        <begin position="295"/>
        <end position="309"/>
    </location>
</feature>
<proteinExistence type="predicted"/>
<gene>
    <name evidence="2" type="ORF">NliqN6_6628</name>
</gene>
<organism evidence="2 3">
    <name type="scientific">Naganishia liquefaciens</name>
    <dbReference type="NCBI Taxonomy" id="104408"/>
    <lineage>
        <taxon>Eukaryota</taxon>
        <taxon>Fungi</taxon>
        <taxon>Dikarya</taxon>
        <taxon>Basidiomycota</taxon>
        <taxon>Agaricomycotina</taxon>
        <taxon>Tremellomycetes</taxon>
        <taxon>Filobasidiales</taxon>
        <taxon>Filobasidiaceae</taxon>
        <taxon>Naganishia</taxon>
    </lineage>
</organism>
<feature type="region of interest" description="Disordered" evidence="1">
    <location>
        <begin position="1"/>
        <end position="445"/>
    </location>
</feature>
<feature type="compositionally biased region" description="Polar residues" evidence="1">
    <location>
        <begin position="391"/>
        <end position="416"/>
    </location>
</feature>
<feature type="compositionally biased region" description="Basic and acidic residues" evidence="1">
    <location>
        <begin position="782"/>
        <end position="818"/>
    </location>
</feature>
<feature type="compositionally biased region" description="Basic residues" evidence="1">
    <location>
        <begin position="1413"/>
        <end position="1426"/>
    </location>
</feature>
<dbReference type="Proteomes" id="UP000620104">
    <property type="component" value="Unassembled WGS sequence"/>
</dbReference>
<protein>
    <submittedName>
        <fullName evidence="2">Uncharacterized protein</fullName>
    </submittedName>
</protein>
<sequence>MPPRRMLPCTQPPGVSQGGTASSGSHARAAPRQLLARSQRVNLSSSFSDTDDDGSDDQGPVERSLNTWLKKAREQAEIDMMEQPVYVKTERPSSQASASSSSRMTKRNAKAGPSRDRVIDLTQETTSTDDDDDGEASSRSKHTSGTSSQRTVRGTAKRKKPSTSTSQRLMMSGGSGKSEHDSIVLLDSEEEDEAFRETVVSDLMGPARTSGTDDAQISIVRPRRRKPTSEGIDNVEPEPMAPSNSQSITTCRDTTPQQTSQSSLPRPSQRTKPPMMMHTEPPPSSPRVHARSPPTTQTSKASIASTAAANRMEIASEVDMGMDRRARRRGTSLVVEVEIPLPPRRSSRTPGRNTGRAGKSPVEGWGEPLRESTGMGRTPARTPDRAPARTSMETPTRTPSKLVNDISSDPVKNTPQSSLLLSRSSRDGSRTPRQTPHLPVTTEEFDRLASLVRDVPVEFSDGHHTTPTKTSASQPRPLGRPEPVQTPRRIPEFGSPSRGSVPSSLPSIPHTDVVAVMSPSKRASMDRPWRPHAKSALAMRHRDFLSPLAEKRKVSTGTPLVEEPSFESPCKRRHLSPEEEPKATVVRPRRAKPVFATRSPSNTQVMAPLTHSPARSVRTDRGSAPNTPFRLGTSFLEATATASPVQEYDTDRSYVSSSVMEEKMPILIPYERVIHDESKMDAEAAVDALVDKVTENADKISEDVEMEVNEDTDLMDLFGDFDWTEQAPAPVAHTDSMTPVAKSIEETEESLIESVLRGSSTQPEALKSAATSPDMATQRNTPETRRPHDIFAELKAKHEREEEERRQQEEAARKKMLEDSGDESDDDLTSLLVKTKPTVAVKLEADKGKGYGLRSSVEPTAARPTRIPSMQPRAAPVPAALAKIHREIKKEKRPTGGMTAMEKARRNLELLQDDKEREGTGTPAREPWVRPSNVVEEEIYQSDTEDNEEGDEDEEGALDLEMLRQAMDPDSGNLMDVAKRHVARAKSTTAGGALRHLPAWSGVWEDLKAANSSVTVLDLTMAFPGFGALAKNPRLLMAVVPSMIREREKEAPQTLLNIANTFPLHPIAQTAIRLFAEQSVECDPSFWHDQLVRIGTKHENDPAARLCSTTHWLACLADLSRRCQVPVDGMPDLVLMLIKLGIDRGSDAHVKRGVMECVEGVLKDISDDMLLATAERLAESSEPFAPRRMRVRIAQALGVVSPRARTLKRMFALRCLMDGAEETQTIDLCSLPTLIKNQSLPYLKPTSEDARLVLSSVRMLIQSLTHVHDVVDAVGDAGLRDKDARLSEADARKSGWEIRNGAAREWRGEMLDALRWLKMGMYNKGKRTSIFRQIANSELTSFLHRFEQSSKYYVDAMRPRATTTAAASTVEAFFKVKTERTTPSAPDQAPANRDTRGSSVASGVDGATPRPGGRPRPRAVRRVKAE</sequence>
<dbReference type="EMBL" id="BLZA01000057">
    <property type="protein sequence ID" value="GHJ90226.1"/>
    <property type="molecule type" value="Genomic_DNA"/>
</dbReference>
<keyword evidence="3" id="KW-1185">Reference proteome</keyword>
<evidence type="ECO:0000313" key="3">
    <source>
        <dbReference type="Proteomes" id="UP000620104"/>
    </source>
</evidence>
<comment type="caution">
    <text evidence="2">The sequence shown here is derived from an EMBL/GenBank/DDBJ whole genome shotgun (WGS) entry which is preliminary data.</text>
</comment>
<feature type="compositionally biased region" description="Polar residues" evidence="1">
    <location>
        <begin position="497"/>
        <end position="506"/>
    </location>
</feature>
<dbReference type="OrthoDB" id="2592209at2759"/>
<feature type="compositionally biased region" description="Polar residues" evidence="1">
    <location>
        <begin position="757"/>
        <end position="781"/>
    </location>
</feature>
<feature type="compositionally biased region" description="Low complexity" evidence="1">
    <location>
        <begin position="93"/>
        <end position="102"/>
    </location>
</feature>
<feature type="compositionally biased region" description="Acidic residues" evidence="1">
    <location>
        <begin position="819"/>
        <end position="828"/>
    </location>
</feature>